<dbReference type="InterPro" id="IPR016162">
    <property type="entry name" value="Ald_DH_N"/>
</dbReference>
<dbReference type="GO" id="GO:0004030">
    <property type="term" value="F:aldehyde dehydrogenase [NAD(P)+] activity"/>
    <property type="evidence" value="ECO:0007669"/>
    <property type="project" value="UniProtKB-ARBA"/>
</dbReference>
<keyword evidence="2 6" id="KW-0560">Oxidoreductase</keyword>
<organism evidence="8 9">
    <name type="scientific">Starmerella bacillaris</name>
    <name type="common">Yeast</name>
    <name type="synonym">Candida zemplinina</name>
    <dbReference type="NCBI Taxonomy" id="1247836"/>
    <lineage>
        <taxon>Eukaryota</taxon>
        <taxon>Fungi</taxon>
        <taxon>Dikarya</taxon>
        <taxon>Ascomycota</taxon>
        <taxon>Saccharomycotina</taxon>
        <taxon>Dipodascomycetes</taxon>
        <taxon>Dipodascales</taxon>
        <taxon>Trichomonascaceae</taxon>
        <taxon>Starmerella</taxon>
    </lineage>
</organism>
<dbReference type="PROSITE" id="PS00070">
    <property type="entry name" value="ALDEHYDE_DEHYDR_CYS"/>
    <property type="match status" value="1"/>
</dbReference>
<evidence type="ECO:0000259" key="7">
    <source>
        <dbReference type="Pfam" id="PF00171"/>
    </source>
</evidence>
<evidence type="ECO:0000256" key="6">
    <source>
        <dbReference type="RuleBase" id="RU003345"/>
    </source>
</evidence>
<dbReference type="EMBL" id="BTGC01000008">
    <property type="protein sequence ID" value="GMM52183.1"/>
    <property type="molecule type" value="Genomic_DNA"/>
</dbReference>
<gene>
    <name evidence="8" type="ORF">DASB73_031460</name>
</gene>
<dbReference type="Gene3D" id="3.40.309.10">
    <property type="entry name" value="Aldehyde Dehydrogenase, Chain A, domain 2"/>
    <property type="match status" value="1"/>
</dbReference>
<dbReference type="CDD" id="cd07091">
    <property type="entry name" value="ALDH_F1-2_Ald2-like"/>
    <property type="match status" value="1"/>
</dbReference>
<evidence type="ECO:0000256" key="3">
    <source>
        <dbReference type="ARBA" id="ARBA00053679"/>
    </source>
</evidence>
<dbReference type="FunFam" id="3.40.605.10:FF:000001">
    <property type="entry name" value="Aldehyde dehydrogenase 1"/>
    <property type="match status" value="1"/>
</dbReference>
<comment type="similarity">
    <text evidence="1 6">Belongs to the aldehyde dehydrogenase family.</text>
</comment>
<evidence type="ECO:0000256" key="1">
    <source>
        <dbReference type="ARBA" id="ARBA00009986"/>
    </source>
</evidence>
<evidence type="ECO:0000256" key="2">
    <source>
        <dbReference type="ARBA" id="ARBA00023002"/>
    </source>
</evidence>
<dbReference type="InterPro" id="IPR016163">
    <property type="entry name" value="Ald_DH_C"/>
</dbReference>
<comment type="function">
    <text evidence="3">Minor mitochondrial aldehyde dehydrogenase isoform. Plays a role in regulation or biosynthesis of electron transport chain components. Involved in the biosynthesis of acetate during anaerobic growth on glucose.</text>
</comment>
<dbReference type="FunFam" id="3.40.605.10:FF:000026">
    <property type="entry name" value="Aldehyde dehydrogenase, putative"/>
    <property type="match status" value="1"/>
</dbReference>
<dbReference type="GO" id="GO:0019413">
    <property type="term" value="P:acetate biosynthetic process"/>
    <property type="evidence" value="ECO:0007669"/>
    <property type="project" value="UniProtKB-ARBA"/>
</dbReference>
<dbReference type="InterPro" id="IPR016161">
    <property type="entry name" value="Ald_DH/histidinol_DH"/>
</dbReference>
<reference evidence="8 9" key="1">
    <citation type="journal article" date="2023" name="Elife">
        <title>Identification of key yeast species and microbe-microbe interactions impacting larval growth of Drosophila in the wild.</title>
        <authorList>
            <person name="Mure A."/>
            <person name="Sugiura Y."/>
            <person name="Maeda R."/>
            <person name="Honda K."/>
            <person name="Sakurai N."/>
            <person name="Takahashi Y."/>
            <person name="Watada M."/>
            <person name="Katoh T."/>
            <person name="Gotoh A."/>
            <person name="Gotoh Y."/>
            <person name="Taniguchi I."/>
            <person name="Nakamura K."/>
            <person name="Hayashi T."/>
            <person name="Katayama T."/>
            <person name="Uemura T."/>
            <person name="Hattori Y."/>
        </authorList>
    </citation>
    <scope>NUCLEOTIDE SEQUENCE [LARGE SCALE GENOMIC DNA]</scope>
    <source>
        <strain evidence="8 9">SB-73</strain>
    </source>
</reference>
<dbReference type="Gene3D" id="3.40.605.10">
    <property type="entry name" value="Aldehyde Dehydrogenase, Chain A, domain 1"/>
    <property type="match status" value="1"/>
</dbReference>
<sequence>MATAIKKGSALQFYKELTSPNNITYKQPIGLYIGGEFVASKSGKVFDVISPSTEERITQVYEAGDADVDSAVIAAEKGFAKWSEMTPYERGCALIKVAEKIEENSELFATVETWDNGKALSMARDDVKLVAQTFRYYAGWCDKISGKVVEIDNDTFNYIRREPIGVCGAIIPWNFPLAMLSWKIAPALAAGNSMILKSAESTPLTALLFADMLREVPEIPKGTINILSGYGAAGGAIVAHPGIKKIAFTGSTATGRKILKGAADSNLKKVTLELGGKSPNIVFNDAKLDEAVESVLFGIFYNQGEVCCAGTRLFVQEGIYDTFLEMLKKRALELKVGDPFDPTVSYGAQTNKLQFDKVLEYIAQGKKEGKVLTGGSRIGEKGFYIEPTIFTDVDRNAVVATEEIFGPVLSVIKFKDADEALKFANESDYGLAAGVHTTNIEKALYVAQHVKSGTVWINTYHAMHPQLPFGGYKLSGNGRELGEEVLNNYLETKAVRIAGISTGLGAPKLN</sequence>
<protein>
    <recommendedName>
        <fullName evidence="4">Aldehyde dehydrogenase 5, mitochondrial</fullName>
    </recommendedName>
</protein>
<evidence type="ECO:0000256" key="5">
    <source>
        <dbReference type="PROSITE-ProRule" id="PRU10007"/>
    </source>
</evidence>
<dbReference type="PANTHER" id="PTHR11699">
    <property type="entry name" value="ALDEHYDE DEHYDROGENASE-RELATED"/>
    <property type="match status" value="1"/>
</dbReference>
<dbReference type="Pfam" id="PF00171">
    <property type="entry name" value="Aldedh"/>
    <property type="match status" value="1"/>
</dbReference>
<comment type="caution">
    <text evidence="8">The sequence shown here is derived from an EMBL/GenBank/DDBJ whole genome shotgun (WGS) entry which is preliminary data.</text>
</comment>
<evidence type="ECO:0000313" key="9">
    <source>
        <dbReference type="Proteomes" id="UP001362899"/>
    </source>
</evidence>
<keyword evidence="9" id="KW-1185">Reference proteome</keyword>
<dbReference type="InterPro" id="IPR016160">
    <property type="entry name" value="Ald_DH_CS_CYS"/>
</dbReference>
<name>A0AAV5RN44_STABA</name>
<dbReference type="PROSITE" id="PS00687">
    <property type="entry name" value="ALDEHYDE_DEHYDR_GLU"/>
    <property type="match status" value="1"/>
</dbReference>
<dbReference type="InterPro" id="IPR015590">
    <property type="entry name" value="Aldehyde_DH_dom"/>
</dbReference>
<evidence type="ECO:0000256" key="4">
    <source>
        <dbReference type="ARBA" id="ARBA00069627"/>
    </source>
</evidence>
<dbReference type="AlphaFoldDB" id="A0AAV5RN44"/>
<dbReference type="FunFam" id="3.40.309.10:FF:000001">
    <property type="entry name" value="Mitochondrial aldehyde dehydrogenase 2"/>
    <property type="match status" value="1"/>
</dbReference>
<evidence type="ECO:0000313" key="8">
    <source>
        <dbReference type="EMBL" id="GMM52183.1"/>
    </source>
</evidence>
<dbReference type="InterPro" id="IPR029510">
    <property type="entry name" value="Ald_DH_CS_GLU"/>
</dbReference>
<proteinExistence type="inferred from homology"/>
<dbReference type="SUPFAM" id="SSF53720">
    <property type="entry name" value="ALDH-like"/>
    <property type="match status" value="1"/>
</dbReference>
<dbReference type="Proteomes" id="UP001362899">
    <property type="component" value="Unassembled WGS sequence"/>
</dbReference>
<feature type="domain" description="Aldehyde dehydrogenase" evidence="7">
    <location>
        <begin position="37"/>
        <end position="495"/>
    </location>
</feature>
<feature type="active site" evidence="5">
    <location>
        <position position="273"/>
    </location>
</feature>
<accession>A0AAV5RN44</accession>